<evidence type="ECO:0000313" key="6">
    <source>
        <dbReference type="EMBL" id="SFM01968.1"/>
    </source>
</evidence>
<dbReference type="SMART" id="SM00710">
    <property type="entry name" value="PbH1"/>
    <property type="match status" value="4"/>
</dbReference>
<comment type="similarity">
    <text evidence="1 4">Belongs to the glycosyl hydrolase 28 family.</text>
</comment>
<dbReference type="AlphaFoldDB" id="A0A1I4MFC8"/>
<evidence type="ECO:0000256" key="1">
    <source>
        <dbReference type="ARBA" id="ARBA00008834"/>
    </source>
</evidence>
<dbReference type="EMBL" id="FOTS01000033">
    <property type="protein sequence ID" value="SFM01968.1"/>
    <property type="molecule type" value="Genomic_DNA"/>
</dbReference>
<name>A0A1I4MFC8_9FIRM</name>
<dbReference type="SUPFAM" id="SSF51126">
    <property type="entry name" value="Pectin lyase-like"/>
    <property type="match status" value="1"/>
</dbReference>
<dbReference type="InterPro" id="IPR011050">
    <property type="entry name" value="Pectin_lyase_fold/virulence"/>
</dbReference>
<dbReference type="RefSeq" id="WP_217645107.1">
    <property type="nucleotide sequence ID" value="NZ_FOTS01000033.1"/>
</dbReference>
<dbReference type="InterPro" id="IPR000743">
    <property type="entry name" value="Glyco_hydro_28"/>
</dbReference>
<keyword evidence="7" id="KW-1185">Reference proteome</keyword>
<reference evidence="7" key="1">
    <citation type="submission" date="2016-10" db="EMBL/GenBank/DDBJ databases">
        <authorList>
            <person name="Varghese N."/>
            <person name="Submissions S."/>
        </authorList>
    </citation>
    <scope>NUCLEOTIDE SEQUENCE [LARGE SCALE GENOMIC DNA]</scope>
    <source>
        <strain evidence="7">DSM 13327</strain>
    </source>
</reference>
<dbReference type="Pfam" id="PF12708">
    <property type="entry name" value="Pect-lyase_RHGA_epim"/>
    <property type="match status" value="1"/>
</dbReference>
<dbReference type="GO" id="GO:0005975">
    <property type="term" value="P:carbohydrate metabolic process"/>
    <property type="evidence" value="ECO:0007669"/>
    <property type="project" value="InterPro"/>
</dbReference>
<protein>
    <submittedName>
        <fullName evidence="6">Glycosyl hydrolases family 28</fullName>
    </submittedName>
</protein>
<proteinExistence type="inferred from homology"/>
<dbReference type="PANTHER" id="PTHR31339:SF9">
    <property type="entry name" value="PLASMIN AND FIBRONECTIN-BINDING PROTEIN A"/>
    <property type="match status" value="1"/>
</dbReference>
<evidence type="ECO:0000256" key="2">
    <source>
        <dbReference type="ARBA" id="ARBA00022801"/>
    </source>
</evidence>
<organism evidence="6 7">
    <name type="scientific">Pelosinus propionicus DSM 13327</name>
    <dbReference type="NCBI Taxonomy" id="1123291"/>
    <lineage>
        <taxon>Bacteria</taxon>
        <taxon>Bacillati</taxon>
        <taxon>Bacillota</taxon>
        <taxon>Negativicutes</taxon>
        <taxon>Selenomonadales</taxon>
        <taxon>Sporomusaceae</taxon>
        <taxon>Pelosinus</taxon>
    </lineage>
</organism>
<evidence type="ECO:0000256" key="3">
    <source>
        <dbReference type="ARBA" id="ARBA00023295"/>
    </source>
</evidence>
<feature type="domain" description="Rhamnogalacturonase A/B/Epimerase-like pectate lyase" evidence="5">
    <location>
        <begin position="9"/>
        <end position="64"/>
    </location>
</feature>
<dbReference type="InterPro" id="IPR051801">
    <property type="entry name" value="GH28_Enzymes"/>
</dbReference>
<dbReference type="STRING" id="1123291.SAMN04490355_103318"/>
<evidence type="ECO:0000256" key="4">
    <source>
        <dbReference type="RuleBase" id="RU361169"/>
    </source>
</evidence>
<evidence type="ECO:0000313" key="7">
    <source>
        <dbReference type="Proteomes" id="UP000199520"/>
    </source>
</evidence>
<keyword evidence="3 4" id="KW-0326">Glycosidase</keyword>
<dbReference type="GO" id="GO:0004650">
    <property type="term" value="F:polygalacturonase activity"/>
    <property type="evidence" value="ECO:0007669"/>
    <property type="project" value="InterPro"/>
</dbReference>
<dbReference type="Gene3D" id="2.160.20.10">
    <property type="entry name" value="Single-stranded right-handed beta-helix, Pectin lyase-like"/>
    <property type="match status" value="1"/>
</dbReference>
<dbReference type="Proteomes" id="UP000199520">
    <property type="component" value="Unassembled WGS sequence"/>
</dbReference>
<dbReference type="InterPro" id="IPR012334">
    <property type="entry name" value="Pectin_lyas_fold"/>
</dbReference>
<keyword evidence="2 4" id="KW-0378">Hydrolase</keyword>
<dbReference type="PANTHER" id="PTHR31339">
    <property type="entry name" value="PECTIN LYASE-RELATED"/>
    <property type="match status" value="1"/>
</dbReference>
<dbReference type="InterPro" id="IPR006626">
    <property type="entry name" value="PbH1"/>
</dbReference>
<dbReference type="InterPro" id="IPR024535">
    <property type="entry name" value="RHGA/B-epi-like_pectate_lyase"/>
</dbReference>
<gene>
    <name evidence="6" type="ORF">SAMN04490355_103318</name>
</gene>
<sequence length="336" mass="36973">MAKEKQREFKVLDYGAKPDGKILCTNSIQNAIDRAATAGGGVVAFSKGIYLTGAIFLKSNVEMVIDEGVEIRGVVDETAYPTIWSRVAGIEMDWPSGLINVCGQNNVKITGAGLINGQGEYWWDKYWGEDKLGGMRKDYTAKGVRWAVDYDCERPRNIIVLNSSEVILEKFNSIRSPFWNIHICYSDKVHVDGLKIRENKGSSTDGIDIDSSSNVLVENCYIECNDDNLCIKSGGDADGLRVNRVAENIVIRGCETGLGGGITIGSETSGGVRNVEIYNIKAKGTENGLRFKSARTRGGVIENIHVHDVEMIDVPNPFSFQLNWNPSYSYAVIPED</sequence>
<accession>A0A1I4MFC8</accession>
<evidence type="ECO:0000259" key="5">
    <source>
        <dbReference type="Pfam" id="PF12708"/>
    </source>
</evidence>
<dbReference type="Pfam" id="PF00295">
    <property type="entry name" value="Glyco_hydro_28"/>
    <property type="match status" value="1"/>
</dbReference>